<comment type="caution">
    <text evidence="2">The sequence shown here is derived from an EMBL/GenBank/DDBJ whole genome shotgun (WGS) entry which is preliminary data.</text>
</comment>
<accession>A0A921ZRW9</accession>
<feature type="transmembrane region" description="Helical" evidence="1">
    <location>
        <begin position="33"/>
        <end position="50"/>
    </location>
</feature>
<keyword evidence="1" id="KW-1133">Transmembrane helix</keyword>
<feature type="transmembrane region" description="Helical" evidence="1">
    <location>
        <begin position="7"/>
        <end position="27"/>
    </location>
</feature>
<evidence type="ECO:0000256" key="1">
    <source>
        <dbReference type="SAM" id="Phobius"/>
    </source>
</evidence>
<gene>
    <name evidence="2" type="ORF">O3G_MSEX013182</name>
</gene>
<dbReference type="EMBL" id="JH668832">
    <property type="protein sequence ID" value="KAG6462309.1"/>
    <property type="molecule type" value="Genomic_DNA"/>
</dbReference>
<reference evidence="2" key="1">
    <citation type="journal article" date="2016" name="Insect Biochem. Mol. Biol.">
        <title>Multifaceted biological insights from a draft genome sequence of the tobacco hornworm moth, Manduca sexta.</title>
        <authorList>
            <person name="Kanost M.R."/>
            <person name="Arrese E.L."/>
            <person name="Cao X."/>
            <person name="Chen Y.R."/>
            <person name="Chellapilla S."/>
            <person name="Goldsmith M.R."/>
            <person name="Grosse-Wilde E."/>
            <person name="Heckel D.G."/>
            <person name="Herndon N."/>
            <person name="Jiang H."/>
            <person name="Papanicolaou A."/>
            <person name="Qu J."/>
            <person name="Soulages J.L."/>
            <person name="Vogel H."/>
            <person name="Walters J."/>
            <person name="Waterhouse R.M."/>
            <person name="Ahn S.J."/>
            <person name="Almeida F.C."/>
            <person name="An C."/>
            <person name="Aqrawi P."/>
            <person name="Bretschneider A."/>
            <person name="Bryant W.B."/>
            <person name="Bucks S."/>
            <person name="Chao H."/>
            <person name="Chevignon G."/>
            <person name="Christen J.M."/>
            <person name="Clarke D.F."/>
            <person name="Dittmer N.T."/>
            <person name="Ferguson L.C.F."/>
            <person name="Garavelou S."/>
            <person name="Gordon K.H.J."/>
            <person name="Gunaratna R.T."/>
            <person name="Han Y."/>
            <person name="Hauser F."/>
            <person name="He Y."/>
            <person name="Heidel-Fischer H."/>
            <person name="Hirsh A."/>
            <person name="Hu Y."/>
            <person name="Jiang H."/>
            <person name="Kalra D."/>
            <person name="Klinner C."/>
            <person name="Konig C."/>
            <person name="Kovar C."/>
            <person name="Kroll A.R."/>
            <person name="Kuwar S.S."/>
            <person name="Lee S.L."/>
            <person name="Lehman R."/>
            <person name="Li K."/>
            <person name="Li Z."/>
            <person name="Liang H."/>
            <person name="Lovelace S."/>
            <person name="Lu Z."/>
            <person name="Mansfield J.H."/>
            <person name="McCulloch K.J."/>
            <person name="Mathew T."/>
            <person name="Morton B."/>
            <person name="Muzny D.M."/>
            <person name="Neunemann D."/>
            <person name="Ongeri F."/>
            <person name="Pauchet Y."/>
            <person name="Pu L.L."/>
            <person name="Pyrousis I."/>
            <person name="Rao X.J."/>
            <person name="Redding A."/>
            <person name="Roesel C."/>
            <person name="Sanchez-Gracia A."/>
            <person name="Schaack S."/>
            <person name="Shukla A."/>
            <person name="Tetreau G."/>
            <person name="Wang Y."/>
            <person name="Xiong G.H."/>
            <person name="Traut W."/>
            <person name="Walsh T.K."/>
            <person name="Worley K.C."/>
            <person name="Wu D."/>
            <person name="Wu W."/>
            <person name="Wu Y.Q."/>
            <person name="Zhang X."/>
            <person name="Zou Z."/>
            <person name="Zucker H."/>
            <person name="Briscoe A.D."/>
            <person name="Burmester T."/>
            <person name="Clem R.J."/>
            <person name="Feyereisen R."/>
            <person name="Grimmelikhuijzen C.J.P."/>
            <person name="Hamodrakas S.J."/>
            <person name="Hansson B.S."/>
            <person name="Huguet E."/>
            <person name="Jermiin L.S."/>
            <person name="Lan Q."/>
            <person name="Lehman H.K."/>
            <person name="Lorenzen M."/>
            <person name="Merzendorfer H."/>
            <person name="Michalopoulos I."/>
            <person name="Morton D.B."/>
            <person name="Muthukrishnan S."/>
            <person name="Oakeshott J.G."/>
            <person name="Palmer W."/>
            <person name="Park Y."/>
            <person name="Passarelli A.L."/>
            <person name="Rozas J."/>
            <person name="Schwartz L.M."/>
            <person name="Smith W."/>
            <person name="Southgate A."/>
            <person name="Vilcinskas A."/>
            <person name="Vogt R."/>
            <person name="Wang P."/>
            <person name="Werren J."/>
            <person name="Yu X.Q."/>
            <person name="Zhou J.J."/>
            <person name="Brown S.J."/>
            <person name="Scherer S.E."/>
            <person name="Richards S."/>
            <person name="Blissard G.W."/>
        </authorList>
    </citation>
    <scope>NUCLEOTIDE SEQUENCE</scope>
</reference>
<evidence type="ECO:0000313" key="3">
    <source>
        <dbReference type="Proteomes" id="UP000791440"/>
    </source>
</evidence>
<reference evidence="2" key="2">
    <citation type="submission" date="2020-12" db="EMBL/GenBank/DDBJ databases">
        <authorList>
            <person name="Kanost M."/>
        </authorList>
    </citation>
    <scope>NUCLEOTIDE SEQUENCE</scope>
</reference>
<keyword evidence="3" id="KW-1185">Reference proteome</keyword>
<keyword evidence="1" id="KW-0472">Membrane</keyword>
<name>A0A921ZRW9_MANSE</name>
<dbReference type="AlphaFoldDB" id="A0A921ZRW9"/>
<keyword evidence="1" id="KW-0812">Transmembrane</keyword>
<proteinExistence type="predicted"/>
<evidence type="ECO:0000313" key="2">
    <source>
        <dbReference type="EMBL" id="KAG6462309.1"/>
    </source>
</evidence>
<sequence>MASCLSVMVGRSSAFLGVNAIGALLSLNCEGTFYGWALLLLSALITAWFLPRDRRSPK</sequence>
<protein>
    <submittedName>
        <fullName evidence="2">Uncharacterized protein</fullName>
    </submittedName>
</protein>
<dbReference type="Proteomes" id="UP000791440">
    <property type="component" value="Unassembled WGS sequence"/>
</dbReference>
<organism evidence="2 3">
    <name type="scientific">Manduca sexta</name>
    <name type="common">Tobacco hawkmoth</name>
    <name type="synonym">Tobacco hornworm</name>
    <dbReference type="NCBI Taxonomy" id="7130"/>
    <lineage>
        <taxon>Eukaryota</taxon>
        <taxon>Metazoa</taxon>
        <taxon>Ecdysozoa</taxon>
        <taxon>Arthropoda</taxon>
        <taxon>Hexapoda</taxon>
        <taxon>Insecta</taxon>
        <taxon>Pterygota</taxon>
        <taxon>Neoptera</taxon>
        <taxon>Endopterygota</taxon>
        <taxon>Lepidoptera</taxon>
        <taxon>Glossata</taxon>
        <taxon>Ditrysia</taxon>
        <taxon>Bombycoidea</taxon>
        <taxon>Sphingidae</taxon>
        <taxon>Sphinginae</taxon>
        <taxon>Sphingini</taxon>
        <taxon>Manduca</taxon>
    </lineage>
</organism>